<proteinExistence type="predicted"/>
<evidence type="ECO:0000313" key="2">
    <source>
        <dbReference type="Proteomes" id="UP001166251"/>
    </source>
</evidence>
<dbReference type="EMBL" id="JAHZSS010000004">
    <property type="protein sequence ID" value="MBW8190537.1"/>
    <property type="molecule type" value="Genomic_DNA"/>
</dbReference>
<protein>
    <submittedName>
        <fullName evidence="1">Uncharacterized protein</fullName>
    </submittedName>
</protein>
<accession>A0ABS7EFS5</accession>
<sequence>MAMHFYRYFFIASAVVCLQGCSSVAKGVTEAVLEQDKINYQRRCQVYGETFKGLSETWANQNPYEQRELRVLVIHGAGNYPSGYADAMSFQLARRMGLTRVDARPRKLALNQIDSGWNKGQTEQSLGQLNVLRFRNAQDNRQLLVFELSWTDIAAADKAKLAFDESTAMTSQRVMVNRQLKEMVNMHASDPMIYMGPTGERIRQAVDTATCLMTISRWEQLQPNASFDCQRQNQQSPSQPAGYAVITHSMGSRIIMDVIQRAAENDNQQDGINPAFKNQNLNIYMLSNQLQLFQLGRPEPDSKVQTGDYCTTSSADYDKRLVNEMRLVSITDPNDVFSYTVPQTFVDEFIDARLCPKLVNVVTEVAAPINVFGLTQVAEPMAAHKDYFTDSKVLDVMVFGLAGAMSSDEGHEGCEWHDVVN</sequence>
<organism evidence="1 2">
    <name type="scientific">Neiella holothuriorum</name>
    <dbReference type="NCBI Taxonomy" id="2870530"/>
    <lineage>
        <taxon>Bacteria</taxon>
        <taxon>Pseudomonadati</taxon>
        <taxon>Pseudomonadota</taxon>
        <taxon>Gammaproteobacteria</taxon>
        <taxon>Alteromonadales</taxon>
        <taxon>Echinimonadaceae</taxon>
        <taxon>Neiella</taxon>
    </lineage>
</organism>
<name>A0ABS7EFS5_9GAMM</name>
<comment type="caution">
    <text evidence="1">The sequence shown here is derived from an EMBL/GenBank/DDBJ whole genome shotgun (WGS) entry which is preliminary data.</text>
</comment>
<dbReference type="Proteomes" id="UP001166251">
    <property type="component" value="Unassembled WGS sequence"/>
</dbReference>
<dbReference type="RefSeq" id="WP_220103220.1">
    <property type="nucleotide sequence ID" value="NZ_JAHZSS010000004.1"/>
</dbReference>
<gene>
    <name evidence="1" type="ORF">K0504_05760</name>
</gene>
<evidence type="ECO:0000313" key="1">
    <source>
        <dbReference type="EMBL" id="MBW8190537.1"/>
    </source>
</evidence>
<keyword evidence="2" id="KW-1185">Reference proteome</keyword>
<reference evidence="1" key="1">
    <citation type="submission" date="2021-07" db="EMBL/GenBank/DDBJ databases">
        <title>Neiella marina sp. nov., isolated from the intestinal content of sea cucumber Apostichopus japonicus.</title>
        <authorList>
            <person name="Bai X."/>
        </authorList>
    </citation>
    <scope>NUCLEOTIDE SEQUENCE</scope>
    <source>
        <strain evidence="1">126</strain>
    </source>
</reference>